<evidence type="ECO:0000313" key="3">
    <source>
        <dbReference type="Proteomes" id="UP000663832"/>
    </source>
</evidence>
<evidence type="ECO:0000313" key="2">
    <source>
        <dbReference type="EMBL" id="CAF1645031.1"/>
    </source>
</evidence>
<organism evidence="2 3">
    <name type="scientific">Adineta steineri</name>
    <dbReference type="NCBI Taxonomy" id="433720"/>
    <lineage>
        <taxon>Eukaryota</taxon>
        <taxon>Metazoa</taxon>
        <taxon>Spiralia</taxon>
        <taxon>Gnathifera</taxon>
        <taxon>Rotifera</taxon>
        <taxon>Eurotatoria</taxon>
        <taxon>Bdelloidea</taxon>
        <taxon>Adinetida</taxon>
        <taxon>Adinetidae</taxon>
        <taxon>Adineta</taxon>
    </lineage>
</organism>
<dbReference type="EMBL" id="CAJNOM010003387">
    <property type="protein sequence ID" value="CAF1645031.1"/>
    <property type="molecule type" value="Genomic_DNA"/>
</dbReference>
<accession>A0A816E4B0</accession>
<protein>
    <submittedName>
        <fullName evidence="2">Uncharacterized protein</fullName>
    </submittedName>
</protein>
<dbReference type="AlphaFoldDB" id="A0A816E4B0"/>
<comment type="caution">
    <text evidence="2">The sequence shown here is derived from an EMBL/GenBank/DDBJ whole genome shotgun (WGS) entry which is preliminary data.</text>
</comment>
<dbReference type="Proteomes" id="UP000663877">
    <property type="component" value="Unassembled WGS sequence"/>
</dbReference>
<sequence>MTIRSFSHESINGDHFSLFRIGRGIILNNLKKDQQRCEEELNKARNNLMACSAIEQPIVWNTLFDNVTTKAVKLACVTAELKYLEDYSIMVISMLNQQGQSFSKDTRLLGNSPLNSAQLKQAYTNSDQHQLSNYVKF</sequence>
<dbReference type="Proteomes" id="UP000663832">
    <property type="component" value="Unassembled WGS sequence"/>
</dbReference>
<gene>
    <name evidence="1" type="ORF">BJG266_LOCUS43289</name>
    <name evidence="2" type="ORF">QVE165_LOCUS60204</name>
</gene>
<dbReference type="OrthoDB" id="10061395at2759"/>
<proteinExistence type="predicted"/>
<name>A0A816E4B0_9BILA</name>
<dbReference type="EMBL" id="CAJNOI010003045">
    <property type="protein sequence ID" value="CAF1503164.1"/>
    <property type="molecule type" value="Genomic_DNA"/>
</dbReference>
<reference evidence="2" key="1">
    <citation type="submission" date="2021-02" db="EMBL/GenBank/DDBJ databases">
        <authorList>
            <person name="Nowell W R."/>
        </authorList>
    </citation>
    <scope>NUCLEOTIDE SEQUENCE</scope>
</reference>
<keyword evidence="3" id="KW-1185">Reference proteome</keyword>
<evidence type="ECO:0000313" key="1">
    <source>
        <dbReference type="EMBL" id="CAF1503164.1"/>
    </source>
</evidence>